<evidence type="ECO:0000259" key="1">
    <source>
        <dbReference type="Pfam" id="PF12680"/>
    </source>
</evidence>
<name>A0ABU2NIB0_9PSEU</name>
<comment type="caution">
    <text evidence="2">The sequence shown here is derived from an EMBL/GenBank/DDBJ whole genome shotgun (WGS) entry which is preliminary data.</text>
</comment>
<dbReference type="SUPFAM" id="SSF54427">
    <property type="entry name" value="NTF2-like"/>
    <property type="match status" value="1"/>
</dbReference>
<dbReference type="InterPro" id="IPR037401">
    <property type="entry name" value="SnoaL-like"/>
</dbReference>
<dbReference type="Proteomes" id="UP001183202">
    <property type="component" value="Unassembled WGS sequence"/>
</dbReference>
<dbReference type="Gene3D" id="3.10.450.50">
    <property type="match status" value="1"/>
</dbReference>
<dbReference type="EMBL" id="JAVREJ010000032">
    <property type="protein sequence ID" value="MDT0353440.1"/>
    <property type="molecule type" value="Genomic_DNA"/>
</dbReference>
<evidence type="ECO:0000313" key="3">
    <source>
        <dbReference type="Proteomes" id="UP001183202"/>
    </source>
</evidence>
<dbReference type="RefSeq" id="WP_311559954.1">
    <property type="nucleotide sequence ID" value="NZ_JAVREJ010000032.1"/>
</dbReference>
<protein>
    <submittedName>
        <fullName evidence="2">Nuclear transport factor 2 family protein</fullName>
    </submittedName>
</protein>
<proteinExistence type="predicted"/>
<dbReference type="InterPro" id="IPR032710">
    <property type="entry name" value="NTF2-like_dom_sf"/>
</dbReference>
<accession>A0ABU2NIB0</accession>
<feature type="domain" description="SnoaL-like" evidence="1">
    <location>
        <begin position="13"/>
        <end position="111"/>
    </location>
</feature>
<sequence length="117" mass="12903">MDDEATRATVEAVRRLDAAFDRGDIDAFMAAMTDDCVWESFTPAPDGQRHEGQAAVRQAMTEFLGSSPVFDGEEMLARGDRAVVRWTCRFSGGHVRGVDVVRVRHGKVAEILSYVKA</sequence>
<organism evidence="2 3">
    <name type="scientific">Pseudonocardia charpentierae</name>
    <dbReference type="NCBI Taxonomy" id="3075545"/>
    <lineage>
        <taxon>Bacteria</taxon>
        <taxon>Bacillati</taxon>
        <taxon>Actinomycetota</taxon>
        <taxon>Actinomycetes</taxon>
        <taxon>Pseudonocardiales</taxon>
        <taxon>Pseudonocardiaceae</taxon>
        <taxon>Pseudonocardia</taxon>
    </lineage>
</organism>
<dbReference type="Pfam" id="PF12680">
    <property type="entry name" value="SnoaL_2"/>
    <property type="match status" value="1"/>
</dbReference>
<evidence type="ECO:0000313" key="2">
    <source>
        <dbReference type="EMBL" id="MDT0353440.1"/>
    </source>
</evidence>
<reference evidence="3" key="1">
    <citation type="submission" date="2023-07" db="EMBL/GenBank/DDBJ databases">
        <title>30 novel species of actinomycetes from the DSMZ collection.</title>
        <authorList>
            <person name="Nouioui I."/>
        </authorList>
    </citation>
    <scope>NUCLEOTIDE SEQUENCE [LARGE SCALE GENOMIC DNA]</scope>
    <source>
        <strain evidence="3">DSM 45834</strain>
    </source>
</reference>
<gene>
    <name evidence="2" type="ORF">RM445_28445</name>
</gene>
<keyword evidence="3" id="KW-1185">Reference proteome</keyword>